<feature type="domain" description="Sushi" evidence="6">
    <location>
        <begin position="90"/>
        <end position="152"/>
    </location>
</feature>
<gene>
    <name evidence="7" type="ORF">PEVE_00041443</name>
</gene>
<sequence length="227" mass="25171">MPNLGAQRQQFRHSLLLQNESTKGYEQRSSVAERFEPCPYNQYNDGSSSYCKACPANSGHSIIGSTSVSDCTCFKGYAGSPQHGLSCTVRSCEKLAPPQNGAFVGTCNSVYESVCRIECNEGYELLGSEERKCIVSEYGLMDWSGIASQCVAIRCPFLFVPNAFPPVCSSFLLSPGTYCSFRCKDGFYMKGSEVRVCQQDKSWTGSQTTCEQKGFYINHRARKSLFR</sequence>
<keyword evidence="2" id="KW-0677">Repeat</keyword>
<dbReference type="Pfam" id="PF07699">
    <property type="entry name" value="Ephrin_rec_like"/>
    <property type="match status" value="1"/>
</dbReference>
<accession>A0ABN8PD74</accession>
<evidence type="ECO:0000256" key="5">
    <source>
        <dbReference type="PROSITE-ProRule" id="PRU00302"/>
    </source>
</evidence>
<evidence type="ECO:0000313" key="8">
    <source>
        <dbReference type="Proteomes" id="UP001159427"/>
    </source>
</evidence>
<dbReference type="SMART" id="SM01411">
    <property type="entry name" value="Ephrin_rec_like"/>
    <property type="match status" value="1"/>
</dbReference>
<organism evidence="7 8">
    <name type="scientific">Porites evermanni</name>
    <dbReference type="NCBI Taxonomy" id="104178"/>
    <lineage>
        <taxon>Eukaryota</taxon>
        <taxon>Metazoa</taxon>
        <taxon>Cnidaria</taxon>
        <taxon>Anthozoa</taxon>
        <taxon>Hexacorallia</taxon>
        <taxon>Scleractinia</taxon>
        <taxon>Fungiina</taxon>
        <taxon>Poritidae</taxon>
        <taxon>Porites</taxon>
    </lineage>
</organism>
<evidence type="ECO:0000256" key="2">
    <source>
        <dbReference type="ARBA" id="ARBA00022737"/>
    </source>
</evidence>
<evidence type="ECO:0000256" key="4">
    <source>
        <dbReference type="ARBA" id="ARBA00023180"/>
    </source>
</evidence>
<dbReference type="Proteomes" id="UP001159427">
    <property type="component" value="Unassembled WGS sequence"/>
</dbReference>
<dbReference type="SUPFAM" id="SSF57535">
    <property type="entry name" value="Complement control module/SCR domain"/>
    <property type="match status" value="2"/>
</dbReference>
<dbReference type="InterPro" id="IPR011641">
    <property type="entry name" value="Tyr-kin_ephrin_A/B_rcpt-like"/>
</dbReference>
<keyword evidence="4" id="KW-0325">Glycoprotein</keyword>
<dbReference type="EMBL" id="CALNXI010000787">
    <property type="protein sequence ID" value="CAH3139594.1"/>
    <property type="molecule type" value="Genomic_DNA"/>
</dbReference>
<keyword evidence="8" id="KW-1185">Reference proteome</keyword>
<dbReference type="Pfam" id="PF00084">
    <property type="entry name" value="Sushi"/>
    <property type="match status" value="2"/>
</dbReference>
<comment type="caution">
    <text evidence="7">The sequence shown here is derived from an EMBL/GenBank/DDBJ whole genome shotgun (WGS) entry which is preliminary data.</text>
</comment>
<protein>
    <recommendedName>
        <fullName evidence="6">Sushi domain-containing protein</fullName>
    </recommendedName>
</protein>
<proteinExistence type="predicted"/>
<comment type="caution">
    <text evidence="5">Lacks conserved residue(s) required for the propagation of feature annotation.</text>
</comment>
<dbReference type="InterPro" id="IPR050350">
    <property type="entry name" value="Compl-Cell_Adhes-Reg"/>
</dbReference>
<evidence type="ECO:0000256" key="1">
    <source>
        <dbReference type="ARBA" id="ARBA00022659"/>
    </source>
</evidence>
<keyword evidence="3 5" id="KW-1015">Disulfide bond</keyword>
<name>A0ABN8PD74_9CNID</name>
<dbReference type="InterPro" id="IPR035976">
    <property type="entry name" value="Sushi/SCR/CCP_sf"/>
</dbReference>
<dbReference type="Gene3D" id="2.10.70.10">
    <property type="entry name" value="Complement Module, domain 1"/>
    <property type="match status" value="2"/>
</dbReference>
<dbReference type="PANTHER" id="PTHR19325:SF575">
    <property type="entry name" value="LOCOMOTION-RELATED PROTEIN HIKARU GENKI"/>
    <property type="match status" value="1"/>
</dbReference>
<feature type="disulfide bond" evidence="5">
    <location>
        <begin position="183"/>
        <end position="210"/>
    </location>
</feature>
<feature type="domain" description="Sushi" evidence="6">
    <location>
        <begin position="153"/>
        <end position="212"/>
    </location>
</feature>
<dbReference type="CDD" id="cd00033">
    <property type="entry name" value="CCP"/>
    <property type="match status" value="2"/>
</dbReference>
<dbReference type="Gene3D" id="2.10.50.10">
    <property type="entry name" value="Tumor Necrosis Factor Receptor, subunit A, domain 2"/>
    <property type="match status" value="1"/>
</dbReference>
<dbReference type="PROSITE" id="PS50923">
    <property type="entry name" value="SUSHI"/>
    <property type="match status" value="2"/>
</dbReference>
<dbReference type="SMART" id="SM00032">
    <property type="entry name" value="CCP"/>
    <property type="match status" value="2"/>
</dbReference>
<evidence type="ECO:0000256" key="3">
    <source>
        <dbReference type="ARBA" id="ARBA00023157"/>
    </source>
</evidence>
<evidence type="ECO:0000313" key="7">
    <source>
        <dbReference type="EMBL" id="CAH3139594.1"/>
    </source>
</evidence>
<dbReference type="InterPro" id="IPR000436">
    <property type="entry name" value="Sushi_SCR_CCP_dom"/>
</dbReference>
<reference evidence="7 8" key="1">
    <citation type="submission" date="2022-05" db="EMBL/GenBank/DDBJ databases">
        <authorList>
            <consortium name="Genoscope - CEA"/>
            <person name="William W."/>
        </authorList>
    </citation>
    <scope>NUCLEOTIDE SEQUENCE [LARGE SCALE GENOMIC DNA]</scope>
</reference>
<dbReference type="PANTHER" id="PTHR19325">
    <property type="entry name" value="COMPLEMENT COMPONENT-RELATED SUSHI DOMAIN-CONTAINING"/>
    <property type="match status" value="1"/>
</dbReference>
<keyword evidence="1 5" id="KW-0768">Sushi</keyword>
<evidence type="ECO:0000259" key="6">
    <source>
        <dbReference type="PROSITE" id="PS50923"/>
    </source>
</evidence>